<dbReference type="InterPro" id="IPR021109">
    <property type="entry name" value="Peptidase_aspartic_dom_sf"/>
</dbReference>
<dbReference type="Proteomes" id="UP001154282">
    <property type="component" value="Unassembled WGS sequence"/>
</dbReference>
<dbReference type="Pfam" id="PF14543">
    <property type="entry name" value="TAXi_N"/>
    <property type="match status" value="1"/>
</dbReference>
<dbReference type="EMBL" id="CAMGYJ010000010">
    <property type="protein sequence ID" value="CAI0552412.1"/>
    <property type="molecule type" value="Genomic_DNA"/>
</dbReference>
<evidence type="ECO:0000256" key="2">
    <source>
        <dbReference type="SAM" id="SignalP"/>
    </source>
</evidence>
<proteinExistence type="inferred from homology"/>
<dbReference type="GO" id="GO:0004190">
    <property type="term" value="F:aspartic-type endopeptidase activity"/>
    <property type="evidence" value="ECO:0007669"/>
    <property type="project" value="InterPro"/>
</dbReference>
<feature type="domain" description="Xylanase inhibitor N-terminal" evidence="3">
    <location>
        <begin position="45"/>
        <end position="176"/>
    </location>
</feature>
<comment type="similarity">
    <text evidence="1">Belongs to the peptidase A1 family.</text>
</comment>
<evidence type="ECO:0000313" key="4">
    <source>
        <dbReference type="EMBL" id="CAI0552412.1"/>
    </source>
</evidence>
<dbReference type="PANTHER" id="PTHR47965:SF76">
    <property type="entry name" value="XYLANASE INHIBITOR C-TERMINAL DOMAIN-CONTAINING PROTEIN"/>
    <property type="match status" value="1"/>
</dbReference>
<dbReference type="AlphaFoldDB" id="A0AAV0R7E3"/>
<dbReference type="GO" id="GO:0006508">
    <property type="term" value="P:proteolysis"/>
    <property type="evidence" value="ECO:0007669"/>
    <property type="project" value="InterPro"/>
</dbReference>
<gene>
    <name evidence="4" type="ORF">LITE_LOCUS46414</name>
</gene>
<dbReference type="InterPro" id="IPR001461">
    <property type="entry name" value="Aspartic_peptidase_A1"/>
</dbReference>
<organism evidence="4 5">
    <name type="scientific">Linum tenue</name>
    <dbReference type="NCBI Taxonomy" id="586396"/>
    <lineage>
        <taxon>Eukaryota</taxon>
        <taxon>Viridiplantae</taxon>
        <taxon>Streptophyta</taxon>
        <taxon>Embryophyta</taxon>
        <taxon>Tracheophyta</taxon>
        <taxon>Spermatophyta</taxon>
        <taxon>Magnoliopsida</taxon>
        <taxon>eudicotyledons</taxon>
        <taxon>Gunneridae</taxon>
        <taxon>Pentapetalae</taxon>
        <taxon>rosids</taxon>
        <taxon>fabids</taxon>
        <taxon>Malpighiales</taxon>
        <taxon>Linaceae</taxon>
        <taxon>Linum</taxon>
    </lineage>
</organism>
<name>A0AAV0R7E3_9ROSI</name>
<evidence type="ECO:0000256" key="1">
    <source>
        <dbReference type="ARBA" id="ARBA00007447"/>
    </source>
</evidence>
<feature type="signal peptide" evidence="2">
    <location>
        <begin position="1"/>
        <end position="24"/>
    </location>
</feature>
<keyword evidence="2" id="KW-0732">Signal</keyword>
<protein>
    <recommendedName>
        <fullName evidence="3">Xylanase inhibitor N-terminal domain-containing protein</fullName>
    </recommendedName>
</protein>
<accession>A0AAV0R7E3</accession>
<reference evidence="4" key="1">
    <citation type="submission" date="2022-08" db="EMBL/GenBank/DDBJ databases">
        <authorList>
            <person name="Gutierrez-Valencia J."/>
        </authorList>
    </citation>
    <scope>NUCLEOTIDE SEQUENCE</scope>
</reference>
<dbReference type="InterPro" id="IPR032861">
    <property type="entry name" value="TAXi_N"/>
</dbReference>
<evidence type="ECO:0000259" key="3">
    <source>
        <dbReference type="Pfam" id="PF14543"/>
    </source>
</evidence>
<evidence type="ECO:0000313" key="5">
    <source>
        <dbReference type="Proteomes" id="UP001154282"/>
    </source>
</evidence>
<dbReference type="PANTHER" id="PTHR47965">
    <property type="entry name" value="ASPARTYL PROTEASE-RELATED"/>
    <property type="match status" value="1"/>
</dbReference>
<keyword evidence="5" id="KW-1185">Reference proteome</keyword>
<dbReference type="SUPFAM" id="SSF50630">
    <property type="entry name" value="Acid proteases"/>
    <property type="match status" value="1"/>
</dbReference>
<comment type="caution">
    <text evidence="4">The sequence shown here is derived from an EMBL/GenBank/DDBJ whole genome shotgun (WGS) entry which is preliminary data.</text>
</comment>
<sequence>MVSLPHSIILLSLILSTLTISTIAQSKPRSLILPLTKDRATNQILTRLDLGTPQVSRNFIVDIAGRQLWLDCYSGFSNSSSTYRLARCGSAACSVSKAECKSPCFLPLQPGCFNNSCTVLTRNPIRTTGGRSEVALDTVSLHFTSTRGARGGPRISIPNFIFACETVFGLDNLAAGVEPQKAHSASPVSELASRRRSR</sequence>
<dbReference type="Gene3D" id="2.40.70.10">
    <property type="entry name" value="Acid Proteases"/>
    <property type="match status" value="1"/>
</dbReference>
<feature type="chain" id="PRO_5043516344" description="Xylanase inhibitor N-terminal domain-containing protein" evidence="2">
    <location>
        <begin position="25"/>
        <end position="198"/>
    </location>
</feature>